<evidence type="ECO:0000256" key="10">
    <source>
        <dbReference type="RuleBase" id="RU000405"/>
    </source>
</evidence>
<dbReference type="GeneID" id="42001879"/>
<evidence type="ECO:0000256" key="2">
    <source>
        <dbReference type="ARBA" id="ARBA00022679"/>
    </source>
</evidence>
<dbReference type="SMART" id="SM00044">
    <property type="entry name" value="CYCc"/>
    <property type="match status" value="1"/>
</dbReference>
<feature type="region of interest" description="Disordered" evidence="12">
    <location>
        <begin position="397"/>
        <end position="447"/>
    </location>
</feature>
<evidence type="ECO:0000313" key="15">
    <source>
        <dbReference type="EMBL" id="TPX37592.1"/>
    </source>
</evidence>
<dbReference type="PROSITE" id="PS50112">
    <property type="entry name" value="PAS"/>
    <property type="match status" value="1"/>
</dbReference>
<evidence type="ECO:0000256" key="8">
    <source>
        <dbReference type="ARBA" id="ARBA00023136"/>
    </source>
</evidence>
<reference evidence="15 16" key="1">
    <citation type="journal article" date="2019" name="Sci. Rep.">
        <title>Comparative genomics of chytrid fungi reveal insights into the obligate biotrophic and pathogenic lifestyle of Synchytrium endobioticum.</title>
        <authorList>
            <person name="van de Vossenberg B.T.L.H."/>
            <person name="Warris S."/>
            <person name="Nguyen H.D.T."/>
            <person name="van Gent-Pelzer M.P.E."/>
            <person name="Joly D.L."/>
            <person name="van de Geest H.C."/>
            <person name="Bonants P.J.M."/>
            <person name="Smith D.S."/>
            <person name="Levesque C.A."/>
            <person name="van der Lee T.A.J."/>
        </authorList>
    </citation>
    <scope>NUCLEOTIDE SEQUENCE [LARGE SCALE GENOMIC DNA]</scope>
    <source>
        <strain evidence="15 16">JEL517</strain>
    </source>
</reference>
<evidence type="ECO:0008006" key="17">
    <source>
        <dbReference type="Google" id="ProtNLM"/>
    </source>
</evidence>
<name>A0A507CD99_9FUNG</name>
<keyword evidence="7" id="KW-1133">Transmembrane helix</keyword>
<dbReference type="Pfam" id="PF00211">
    <property type="entry name" value="Guanylate_cyc"/>
    <property type="match status" value="1"/>
</dbReference>
<dbReference type="Gene3D" id="3.30.450.20">
    <property type="entry name" value="PAS domain"/>
    <property type="match status" value="1"/>
</dbReference>
<dbReference type="Gene3D" id="3.30.70.1230">
    <property type="entry name" value="Nucleotide cyclase"/>
    <property type="match status" value="1"/>
</dbReference>
<dbReference type="CDD" id="cd00130">
    <property type="entry name" value="PAS"/>
    <property type="match status" value="1"/>
</dbReference>
<evidence type="ECO:0000256" key="7">
    <source>
        <dbReference type="ARBA" id="ARBA00022989"/>
    </source>
</evidence>
<feature type="coiled-coil region" evidence="11">
    <location>
        <begin position="364"/>
        <end position="395"/>
    </location>
</feature>
<dbReference type="GO" id="GO:0016301">
    <property type="term" value="F:kinase activity"/>
    <property type="evidence" value="ECO:0007669"/>
    <property type="project" value="UniProtKB-KW"/>
</dbReference>
<dbReference type="InterPro" id="IPR018297">
    <property type="entry name" value="A/G_cyclase_CS"/>
</dbReference>
<evidence type="ECO:0000259" key="13">
    <source>
        <dbReference type="PROSITE" id="PS50112"/>
    </source>
</evidence>
<dbReference type="SMART" id="SM00091">
    <property type="entry name" value="PAS"/>
    <property type="match status" value="1"/>
</dbReference>
<dbReference type="InterPro" id="IPR035965">
    <property type="entry name" value="PAS-like_dom_sf"/>
</dbReference>
<dbReference type="SUPFAM" id="SSF55785">
    <property type="entry name" value="PYP-like sensor domain (PAS domain)"/>
    <property type="match status" value="1"/>
</dbReference>
<dbReference type="GO" id="GO:0035556">
    <property type="term" value="P:intracellular signal transduction"/>
    <property type="evidence" value="ECO:0007669"/>
    <property type="project" value="InterPro"/>
</dbReference>
<dbReference type="GO" id="GO:0005886">
    <property type="term" value="C:plasma membrane"/>
    <property type="evidence" value="ECO:0007669"/>
    <property type="project" value="TreeGrafter"/>
</dbReference>
<proteinExistence type="inferred from homology"/>
<dbReference type="InterPro" id="IPR001054">
    <property type="entry name" value="A/G_cyclase"/>
</dbReference>
<dbReference type="PANTHER" id="PTHR11920:SF335">
    <property type="entry name" value="GUANYLATE CYCLASE"/>
    <property type="match status" value="1"/>
</dbReference>
<keyword evidence="5" id="KW-0418">Kinase</keyword>
<keyword evidence="6" id="KW-0067">ATP-binding</keyword>
<evidence type="ECO:0000256" key="4">
    <source>
        <dbReference type="ARBA" id="ARBA00022741"/>
    </source>
</evidence>
<keyword evidence="11" id="KW-0175">Coiled coil</keyword>
<dbReference type="PANTHER" id="PTHR11920">
    <property type="entry name" value="GUANYLYL CYCLASE"/>
    <property type="match status" value="1"/>
</dbReference>
<feature type="compositionally biased region" description="Low complexity" evidence="12">
    <location>
        <begin position="437"/>
        <end position="447"/>
    </location>
</feature>
<dbReference type="GO" id="GO:0004016">
    <property type="term" value="F:adenylate cyclase activity"/>
    <property type="evidence" value="ECO:0007669"/>
    <property type="project" value="TreeGrafter"/>
</dbReference>
<dbReference type="RefSeq" id="XP_031027503.1">
    <property type="nucleotide sequence ID" value="XM_031166582.1"/>
</dbReference>
<dbReference type="SUPFAM" id="SSF55073">
    <property type="entry name" value="Nucleotide cyclase"/>
    <property type="match status" value="1"/>
</dbReference>
<sequence length="924" mass="103532">MSEHTLEPMAGHAGLAINTGGGCPFKPATSTLHNPTLNSPTTAVEGSEMTLKVNDVSSGLSGSFTSEDFGKERNVSSYDESALKVSEVGLTQSRRPSGNPKGDGVNSFTDYQSTVNKSLYDNLRHDCTRIEENVRDAEREVDRKEEEAFIMHASEVELQRLTSQQQSERKKKREAFEKAVSARTERKKAKTMMKKLMRDTKFRDNKILQQDLAGKATAELREALNYRREAFEMISTSMEARHQKQLKQLSAAQERRIASEKLLTELETRHLSDEARAASAKKFQVFTNHRKALDKRLADHLRDIQRLELKHAKERFECEYQSFEEGASLRMSNTQQAEDLEHTQAQEIYNEKDRLLALRETAKLMQLEAEHNGELRRLQMQQKQIVKQVKEAQKARLAANRGEEVSASRSARFRSLGDSRSTSTGSIESHESRRSSHLNTNNGTGSANTTNAISAAVFGAGFTNGDNLLDTQDGIQEQVARLEENLQTLKLRHKEALIELAAQHKASLETAEKGNIERLRELEQNQDLEMTTTRDVQENEISELVTLQEKEIKMEQNVHEAEFRMLLERKMLNAVLDTCIDGIINIDPIGTILRFNRAAEKQFGYTAKEIIGRNIRDLMPPEFSVNHDQYLLNYLTTGIKKVIGNGRRVHGLRKDGGRFPVHLSISEVKEEGAHIFTGIVRDMTAEVESERQLAEGERKKQEELLTLINQLDAQKARSASLISQMLPATISEALMNGSPVAPEQYQRATVFFSDIVGFTTLAGQVSPLEIVISQYDAYKVETIGDSYMVVSGVPVRNGMKHAGEIATMALHLLSVVDKFVIPSKPDYKLAVRIGINSGPVVAGVVGAKMPRYCLFGDTVNVASRMESTGASMKIQISETTYEKLVTIGGYKTSFRGETQVKGKGLLKTYWLTGKDDFPYELPPQ</sequence>
<comment type="caution">
    <text evidence="15">The sequence shown here is derived from an EMBL/GenBank/DDBJ whole genome shotgun (WGS) entry which is preliminary data.</text>
</comment>
<dbReference type="GO" id="GO:0004383">
    <property type="term" value="F:guanylate cyclase activity"/>
    <property type="evidence" value="ECO:0007669"/>
    <property type="project" value="TreeGrafter"/>
</dbReference>
<feature type="coiled-coil region" evidence="11">
    <location>
        <begin position="249"/>
        <end position="310"/>
    </location>
</feature>
<keyword evidence="8" id="KW-0472">Membrane</keyword>
<comment type="similarity">
    <text evidence="10">Belongs to the adenylyl cyclase class-4/guanylyl cyclase family.</text>
</comment>
<dbReference type="AlphaFoldDB" id="A0A507CD99"/>
<dbReference type="Pfam" id="PF13426">
    <property type="entry name" value="PAS_9"/>
    <property type="match status" value="1"/>
</dbReference>
<evidence type="ECO:0000256" key="9">
    <source>
        <dbReference type="ARBA" id="ARBA00023239"/>
    </source>
</evidence>
<dbReference type="NCBIfam" id="TIGR00229">
    <property type="entry name" value="sensory_box"/>
    <property type="match status" value="1"/>
</dbReference>
<evidence type="ECO:0000256" key="5">
    <source>
        <dbReference type="ARBA" id="ARBA00022777"/>
    </source>
</evidence>
<dbReference type="GO" id="GO:0001653">
    <property type="term" value="F:peptide receptor activity"/>
    <property type="evidence" value="ECO:0007669"/>
    <property type="project" value="TreeGrafter"/>
</dbReference>
<evidence type="ECO:0000256" key="6">
    <source>
        <dbReference type="ARBA" id="ARBA00022840"/>
    </source>
</evidence>
<dbReference type="GO" id="GO:0007168">
    <property type="term" value="P:receptor guanylyl cyclase signaling pathway"/>
    <property type="evidence" value="ECO:0007669"/>
    <property type="project" value="TreeGrafter"/>
</dbReference>
<dbReference type="STRING" id="1806994.A0A507CD99"/>
<evidence type="ECO:0000256" key="3">
    <source>
        <dbReference type="ARBA" id="ARBA00022692"/>
    </source>
</evidence>
<dbReference type="FunFam" id="3.30.70.1230:FF:000030">
    <property type="entry name" value="Si:ch211-215j19.12"/>
    <property type="match status" value="1"/>
</dbReference>
<keyword evidence="3" id="KW-0812">Transmembrane</keyword>
<feature type="coiled-coil region" evidence="11">
    <location>
        <begin position="120"/>
        <end position="147"/>
    </location>
</feature>
<dbReference type="PROSITE" id="PS00452">
    <property type="entry name" value="GUANYLATE_CYCLASE_1"/>
    <property type="match status" value="1"/>
</dbReference>
<evidence type="ECO:0000256" key="1">
    <source>
        <dbReference type="ARBA" id="ARBA00004370"/>
    </source>
</evidence>
<feature type="domain" description="Guanylate cyclase" evidence="14">
    <location>
        <begin position="749"/>
        <end position="866"/>
    </location>
</feature>
<evidence type="ECO:0000256" key="11">
    <source>
        <dbReference type="SAM" id="Coils"/>
    </source>
</evidence>
<evidence type="ECO:0000259" key="14">
    <source>
        <dbReference type="PROSITE" id="PS50125"/>
    </source>
</evidence>
<dbReference type="OrthoDB" id="60033at2759"/>
<dbReference type="Proteomes" id="UP000319731">
    <property type="component" value="Unassembled WGS sequence"/>
</dbReference>
<feature type="coiled-coil region" evidence="11">
    <location>
        <begin position="472"/>
        <end position="499"/>
    </location>
</feature>
<dbReference type="InterPro" id="IPR000014">
    <property type="entry name" value="PAS"/>
</dbReference>
<dbReference type="CDD" id="cd07302">
    <property type="entry name" value="CHD"/>
    <property type="match status" value="1"/>
</dbReference>
<keyword evidence="16" id="KW-1185">Reference proteome</keyword>
<gene>
    <name evidence="15" type="ORF">SmJEL517_g00653</name>
</gene>
<evidence type="ECO:0000256" key="12">
    <source>
        <dbReference type="SAM" id="MobiDB-lite"/>
    </source>
</evidence>
<feature type="domain" description="PAS" evidence="13">
    <location>
        <begin position="568"/>
        <end position="622"/>
    </location>
</feature>
<accession>A0A507CD99</accession>
<dbReference type="InterPro" id="IPR050401">
    <property type="entry name" value="Cyclic_nucleotide_synthase"/>
</dbReference>
<dbReference type="GO" id="GO:0005524">
    <property type="term" value="F:ATP binding"/>
    <property type="evidence" value="ECO:0007669"/>
    <property type="project" value="UniProtKB-KW"/>
</dbReference>
<organism evidence="15 16">
    <name type="scientific">Synchytrium microbalum</name>
    <dbReference type="NCBI Taxonomy" id="1806994"/>
    <lineage>
        <taxon>Eukaryota</taxon>
        <taxon>Fungi</taxon>
        <taxon>Fungi incertae sedis</taxon>
        <taxon>Chytridiomycota</taxon>
        <taxon>Chytridiomycota incertae sedis</taxon>
        <taxon>Chytridiomycetes</taxon>
        <taxon>Synchytriales</taxon>
        <taxon>Synchytriaceae</taxon>
        <taxon>Synchytrium</taxon>
    </lineage>
</organism>
<keyword evidence="2" id="KW-0808">Transferase</keyword>
<comment type="subcellular location">
    <subcellularLocation>
        <location evidence="1">Membrane</location>
    </subcellularLocation>
</comment>
<dbReference type="EMBL" id="QEAO01000002">
    <property type="protein sequence ID" value="TPX37592.1"/>
    <property type="molecule type" value="Genomic_DNA"/>
</dbReference>
<dbReference type="InterPro" id="IPR029787">
    <property type="entry name" value="Nucleotide_cyclase"/>
</dbReference>
<protein>
    <recommendedName>
        <fullName evidence="17">Guanylate cyclase</fullName>
    </recommendedName>
</protein>
<evidence type="ECO:0000313" key="16">
    <source>
        <dbReference type="Proteomes" id="UP000319731"/>
    </source>
</evidence>
<keyword evidence="4" id="KW-0547">Nucleotide-binding</keyword>
<dbReference type="PROSITE" id="PS50125">
    <property type="entry name" value="GUANYLATE_CYCLASE_2"/>
    <property type="match status" value="1"/>
</dbReference>
<feature type="compositionally biased region" description="Polar residues" evidence="12">
    <location>
        <begin position="418"/>
        <end position="427"/>
    </location>
</feature>
<dbReference type="FunFam" id="3.30.450.20:FF:000060">
    <property type="entry name" value="Sensor protein FixL"/>
    <property type="match status" value="1"/>
</dbReference>
<keyword evidence="9 10" id="KW-0456">Lyase</keyword>